<reference evidence="2" key="1">
    <citation type="submission" date="2022-09" db="EMBL/GenBank/DDBJ databases">
        <title>Enrichment on poylsaccharides allowed isolation of novel metabolic and taxonomic groups of Haloarchaea.</title>
        <authorList>
            <person name="Sorokin D.Y."/>
            <person name="Elcheninov A.G."/>
            <person name="Khizhniak T.V."/>
            <person name="Kolganova T.V."/>
            <person name="Kublanov I.V."/>
        </authorList>
    </citation>
    <scope>NUCLEOTIDE SEQUENCE</scope>
    <source>
        <strain evidence="2">AArc-xg1-1</strain>
    </source>
</reference>
<evidence type="ECO:0000313" key="3">
    <source>
        <dbReference type="Proteomes" id="UP001321018"/>
    </source>
</evidence>
<dbReference type="EMBL" id="JAOPKA010000001">
    <property type="protein sequence ID" value="MCU4740060.1"/>
    <property type="molecule type" value="Genomic_DNA"/>
</dbReference>
<evidence type="ECO:0000313" key="2">
    <source>
        <dbReference type="EMBL" id="MCU4740060.1"/>
    </source>
</evidence>
<accession>A0AAP3E038</accession>
<feature type="region of interest" description="Disordered" evidence="1">
    <location>
        <begin position="1"/>
        <end position="58"/>
    </location>
</feature>
<sequence>MQIVGYEPSARGPALLLSERSGRDGADDGASDRESDDTELARKTGSDHSIRRHPLEPGDRLSYTLGARHCAGAVDGEIHHPCDRSATPYCEYHTSTWVCARCTGTCLKDEMDCYEEHAVYLAAFAPDTFKVGVTKRWRLETRLREQGADRGAHIHTVSNGRIARELEAEIASQRGLTDRVRTAAKLESLAPDVTDSAWEALLTEFDVRETFSFDYGLELEAQPVAETMGSGTVVGVKGRLLVLERGGTNYGVDMRDLVGYELVVDEESSDSGPRLQSSLGSFG</sequence>
<evidence type="ECO:0000256" key="1">
    <source>
        <dbReference type="SAM" id="MobiDB-lite"/>
    </source>
</evidence>
<feature type="compositionally biased region" description="Basic and acidic residues" evidence="1">
    <location>
        <begin position="20"/>
        <end position="58"/>
    </location>
</feature>
<organism evidence="2 3">
    <name type="scientific">Natronoglomus mannanivorans</name>
    <dbReference type="NCBI Taxonomy" id="2979990"/>
    <lineage>
        <taxon>Archaea</taxon>
        <taxon>Methanobacteriati</taxon>
        <taxon>Methanobacteriota</taxon>
        <taxon>Stenosarchaea group</taxon>
        <taxon>Halobacteria</taxon>
        <taxon>Halobacteriales</taxon>
        <taxon>Natrialbaceae</taxon>
        <taxon>Natronoglomus</taxon>
    </lineage>
</organism>
<dbReference type="Pfam" id="PF10977">
    <property type="entry name" value="DUF2797"/>
    <property type="match status" value="1"/>
</dbReference>
<dbReference type="InterPro" id="IPR021246">
    <property type="entry name" value="DUF2797"/>
</dbReference>
<proteinExistence type="predicted"/>
<name>A0AAP3E038_9EURY</name>
<dbReference type="Proteomes" id="UP001321018">
    <property type="component" value="Unassembled WGS sequence"/>
</dbReference>
<protein>
    <submittedName>
        <fullName evidence="2">DUF2797 domain-containing protein</fullName>
    </submittedName>
</protein>
<dbReference type="AlphaFoldDB" id="A0AAP3E038"/>
<gene>
    <name evidence="2" type="ORF">OB960_01420</name>
</gene>
<comment type="caution">
    <text evidence="2">The sequence shown here is derived from an EMBL/GenBank/DDBJ whole genome shotgun (WGS) entry which is preliminary data.</text>
</comment>
<dbReference type="RefSeq" id="WP_338001915.1">
    <property type="nucleotide sequence ID" value="NZ_JAOPKA010000001.1"/>
</dbReference>